<gene>
    <name evidence="2" type="ORF">SAMN05216593_114112</name>
</gene>
<dbReference type="STRING" id="1190415.SAMN05216593_114112"/>
<dbReference type="Proteomes" id="UP000183983">
    <property type="component" value="Unassembled WGS sequence"/>
</dbReference>
<evidence type="ECO:0000313" key="3">
    <source>
        <dbReference type="Proteomes" id="UP000183983"/>
    </source>
</evidence>
<proteinExistence type="predicted"/>
<accession>A0A1M7PWV7</accession>
<name>A0A1M7PWV7_9PSED</name>
<dbReference type="OrthoDB" id="6472045at2"/>
<dbReference type="RefSeq" id="WP_084537155.1">
    <property type="nucleotide sequence ID" value="NZ_FRDA01000014.1"/>
</dbReference>
<evidence type="ECO:0000256" key="1">
    <source>
        <dbReference type="SAM" id="SignalP"/>
    </source>
</evidence>
<organism evidence="2 3">
    <name type="scientific">Pseudomonas asturiensis</name>
    <dbReference type="NCBI Taxonomy" id="1190415"/>
    <lineage>
        <taxon>Bacteria</taxon>
        <taxon>Pseudomonadati</taxon>
        <taxon>Pseudomonadota</taxon>
        <taxon>Gammaproteobacteria</taxon>
        <taxon>Pseudomonadales</taxon>
        <taxon>Pseudomonadaceae</taxon>
        <taxon>Pseudomonas</taxon>
    </lineage>
</organism>
<feature type="signal peptide" evidence="1">
    <location>
        <begin position="1"/>
        <end position="23"/>
    </location>
</feature>
<dbReference type="EMBL" id="FRDA01000014">
    <property type="protein sequence ID" value="SHN22103.1"/>
    <property type="molecule type" value="Genomic_DNA"/>
</dbReference>
<dbReference type="AlphaFoldDB" id="A0A1M7PWV7"/>
<protein>
    <recommendedName>
        <fullName evidence="4">DUF3757 domain-containing protein</fullName>
    </recommendedName>
</protein>
<reference evidence="2 3" key="1">
    <citation type="submission" date="2016-11" db="EMBL/GenBank/DDBJ databases">
        <authorList>
            <person name="Jaros S."/>
            <person name="Januszkiewicz K."/>
            <person name="Wedrychowicz H."/>
        </authorList>
    </citation>
    <scope>NUCLEOTIDE SEQUENCE [LARGE SCALE GENOMIC DNA]</scope>
    <source>
        <strain evidence="2 3">LMG 26898</strain>
    </source>
</reference>
<evidence type="ECO:0000313" key="2">
    <source>
        <dbReference type="EMBL" id="SHN22103.1"/>
    </source>
</evidence>
<sequence length="144" mass="15622">MNILVSGVAAATLLMGLSTASLAIEHCPAASAISQDSAGIYTAKGEKGNWTSKTPVNKLDLGRASFQKATVLQADENSPQKFQTCVYKADYGMSLDIYFVPKNEEEFTVKTEGDSWKKEPGYFGSISYVCENTQPENCTFSLVQ</sequence>
<evidence type="ECO:0008006" key="4">
    <source>
        <dbReference type="Google" id="ProtNLM"/>
    </source>
</evidence>
<dbReference type="InterPro" id="IPR022231">
    <property type="entry name" value="DUF3757"/>
</dbReference>
<keyword evidence="1" id="KW-0732">Signal</keyword>
<dbReference type="Pfam" id="PF12582">
    <property type="entry name" value="DUF3757"/>
    <property type="match status" value="1"/>
</dbReference>
<feature type="chain" id="PRO_5013133679" description="DUF3757 domain-containing protein" evidence="1">
    <location>
        <begin position="24"/>
        <end position="144"/>
    </location>
</feature>